<dbReference type="RefSeq" id="WP_266087558.1">
    <property type="nucleotide sequence ID" value="NZ_RKLV01000007.1"/>
</dbReference>
<dbReference type="GO" id="GO:0009881">
    <property type="term" value="F:photoreceptor activity"/>
    <property type="evidence" value="ECO:0007669"/>
    <property type="project" value="UniProtKB-KW"/>
</dbReference>
<comment type="similarity">
    <text evidence="2">Belongs to the archaeal/bacterial/fungal opsin family.</text>
</comment>
<keyword evidence="13" id="KW-1185">Reference proteome</keyword>
<keyword evidence="6" id="KW-0681">Retinal protein</keyword>
<dbReference type="PRINTS" id="PR00251">
    <property type="entry name" value="BACTRLOPSIN"/>
</dbReference>
<dbReference type="InterPro" id="IPR001425">
    <property type="entry name" value="Arc/bac/fun_rhodopsins"/>
</dbReference>
<keyword evidence="9 11" id="KW-0472">Membrane</keyword>
<dbReference type="PROSITE" id="PS00950">
    <property type="entry name" value="BACTERIAL_OPSIN_1"/>
    <property type="match status" value="1"/>
</dbReference>
<keyword evidence="4" id="KW-0716">Sensory transduction</keyword>
<feature type="transmembrane region" description="Helical" evidence="11">
    <location>
        <begin position="43"/>
        <end position="67"/>
    </location>
</feature>
<comment type="subcellular location">
    <subcellularLocation>
        <location evidence="1">Membrane</location>
        <topology evidence="1">Multi-pass membrane protein</topology>
    </subcellularLocation>
</comment>
<gene>
    <name evidence="12" type="ORF">EGH25_08400</name>
</gene>
<evidence type="ECO:0000256" key="5">
    <source>
        <dbReference type="ARBA" id="ARBA00022692"/>
    </source>
</evidence>
<evidence type="ECO:0000313" key="12">
    <source>
        <dbReference type="EMBL" id="MCX2819370.1"/>
    </source>
</evidence>
<feature type="transmembrane region" description="Helical" evidence="11">
    <location>
        <begin position="218"/>
        <end position="237"/>
    </location>
</feature>
<keyword evidence="10" id="KW-0675">Receptor</keyword>
<evidence type="ECO:0000256" key="3">
    <source>
        <dbReference type="ARBA" id="ARBA00022543"/>
    </source>
</evidence>
<dbReference type="PANTHER" id="PTHR28286">
    <property type="match status" value="1"/>
</dbReference>
<evidence type="ECO:0000256" key="2">
    <source>
        <dbReference type="ARBA" id="ARBA00008130"/>
    </source>
</evidence>
<dbReference type="EMBL" id="RKLV01000007">
    <property type="protein sequence ID" value="MCX2819370.1"/>
    <property type="molecule type" value="Genomic_DNA"/>
</dbReference>
<dbReference type="GO" id="GO:0016020">
    <property type="term" value="C:membrane"/>
    <property type="evidence" value="ECO:0007669"/>
    <property type="project" value="UniProtKB-SubCell"/>
</dbReference>
<proteinExistence type="inferred from homology"/>
<feature type="transmembrane region" description="Helical" evidence="11">
    <location>
        <begin position="96"/>
        <end position="114"/>
    </location>
</feature>
<evidence type="ECO:0000256" key="11">
    <source>
        <dbReference type="SAM" id="Phobius"/>
    </source>
</evidence>
<evidence type="ECO:0000256" key="4">
    <source>
        <dbReference type="ARBA" id="ARBA00022606"/>
    </source>
</evidence>
<sequence length="257" mass="27450">MAVESLSNPLVSGSLWVGTALMTLGTLYFVWLGKDADESYKEFFIITIFITAIAAANYLSMALGFGVTTLEVENAPSFVPIAENGAYTLDIFWARYSDWLFTTPLLLLDIALLVKASKETIATLIGLDVFMILTGLAATLSQVWISRIVWWAVSTGALLALLYILVGSLSRKANQMGGDAASLFSTLRNIVIVLWLAYPVVWLVGSEGAALIGLGPETAIFAVLDVSAKVGFGIVLLRSRDVLESVTATPSGASETA</sequence>
<dbReference type="Pfam" id="PF01036">
    <property type="entry name" value="Bac_rhodopsin"/>
    <property type="match status" value="1"/>
</dbReference>
<dbReference type="InterPro" id="IPR018229">
    <property type="entry name" value="Rhodopsin_retinal_BS"/>
</dbReference>
<feature type="transmembrane region" description="Helical" evidence="11">
    <location>
        <begin position="148"/>
        <end position="169"/>
    </location>
</feature>
<keyword evidence="3" id="KW-0600">Photoreceptor protein</keyword>
<feature type="transmembrane region" description="Helical" evidence="11">
    <location>
        <begin position="190"/>
        <end position="212"/>
    </location>
</feature>
<dbReference type="GO" id="GO:0005216">
    <property type="term" value="F:monoatomic ion channel activity"/>
    <property type="evidence" value="ECO:0007669"/>
    <property type="project" value="InterPro"/>
</dbReference>
<evidence type="ECO:0000256" key="9">
    <source>
        <dbReference type="ARBA" id="ARBA00023136"/>
    </source>
</evidence>
<evidence type="ECO:0000256" key="8">
    <source>
        <dbReference type="ARBA" id="ARBA00022991"/>
    </source>
</evidence>
<evidence type="ECO:0000313" key="13">
    <source>
        <dbReference type="Proteomes" id="UP001149411"/>
    </source>
</evidence>
<protein>
    <submittedName>
        <fullName evidence="12">Bacteriorhodopsin</fullName>
    </submittedName>
</protein>
<dbReference type="AlphaFoldDB" id="A0A9Q4C5B5"/>
<evidence type="ECO:0000256" key="6">
    <source>
        <dbReference type="ARBA" id="ARBA00022925"/>
    </source>
</evidence>
<evidence type="ECO:0000256" key="7">
    <source>
        <dbReference type="ARBA" id="ARBA00022989"/>
    </source>
</evidence>
<dbReference type="GO" id="GO:0007602">
    <property type="term" value="P:phototransduction"/>
    <property type="evidence" value="ECO:0007669"/>
    <property type="project" value="UniProtKB-KW"/>
</dbReference>
<evidence type="ECO:0000256" key="10">
    <source>
        <dbReference type="ARBA" id="ARBA00023170"/>
    </source>
</evidence>
<dbReference type="Proteomes" id="UP001149411">
    <property type="component" value="Unassembled WGS sequence"/>
</dbReference>
<keyword evidence="5 11" id="KW-0812">Transmembrane</keyword>
<reference evidence="12" key="1">
    <citation type="submission" date="2022-09" db="EMBL/GenBank/DDBJ databases">
        <title>Haloadaptaus new haloarchaeum isolated from saline soil.</title>
        <authorList>
            <person name="Duran-Viseras A."/>
            <person name="Sanchez-Porro C."/>
            <person name="Ventosa A."/>
        </authorList>
    </citation>
    <scope>NUCLEOTIDE SEQUENCE</scope>
    <source>
        <strain evidence="12">F3-133</strain>
    </source>
</reference>
<dbReference type="Gene3D" id="1.20.1070.10">
    <property type="entry name" value="Rhodopsin 7-helix transmembrane proteins"/>
    <property type="match status" value="1"/>
</dbReference>
<feature type="transmembrane region" description="Helical" evidence="11">
    <location>
        <begin position="121"/>
        <end position="142"/>
    </location>
</feature>
<evidence type="ECO:0000256" key="1">
    <source>
        <dbReference type="ARBA" id="ARBA00004141"/>
    </source>
</evidence>
<keyword evidence="8" id="KW-0157">Chromophore</keyword>
<dbReference type="SUPFAM" id="SSF81321">
    <property type="entry name" value="Family A G protein-coupled receptor-like"/>
    <property type="match status" value="1"/>
</dbReference>
<accession>A0A9Q4C5B5</accession>
<organism evidence="12 13">
    <name type="scientific">Halorutilus salinus</name>
    <dbReference type="NCBI Taxonomy" id="2487751"/>
    <lineage>
        <taxon>Archaea</taxon>
        <taxon>Methanobacteriati</taxon>
        <taxon>Methanobacteriota</taxon>
        <taxon>Stenosarchaea group</taxon>
        <taxon>Halobacteria</taxon>
        <taxon>Halorutilales</taxon>
        <taxon>Halorutilaceae</taxon>
        <taxon>Halorutilus</taxon>
    </lineage>
</organism>
<name>A0A9Q4C5B5_9EURY</name>
<comment type="caution">
    <text evidence="12">The sequence shown here is derived from an EMBL/GenBank/DDBJ whole genome shotgun (WGS) entry which is preliminary data.</text>
</comment>
<feature type="transmembrane region" description="Helical" evidence="11">
    <location>
        <begin position="13"/>
        <end position="31"/>
    </location>
</feature>
<dbReference type="SMART" id="SM01021">
    <property type="entry name" value="Bac_rhodopsin"/>
    <property type="match status" value="1"/>
</dbReference>
<dbReference type="PROSITE" id="PS00327">
    <property type="entry name" value="BACTERIAL_OPSIN_RET"/>
    <property type="match status" value="1"/>
</dbReference>
<keyword evidence="7 11" id="KW-1133">Transmembrane helix</keyword>
<dbReference type="PANTHER" id="PTHR28286:SF2">
    <property type="entry name" value="BACTERIORHODOPSIN _OPSIN, NOPA (EUROFUNG)"/>
    <property type="match status" value="1"/>
</dbReference>